<dbReference type="Pfam" id="PF01435">
    <property type="entry name" value="Peptidase_M48"/>
    <property type="match status" value="1"/>
</dbReference>
<organism evidence="14 15">
    <name type="scientific">Pseudoxanthomonas composti</name>
    <dbReference type="NCBI Taxonomy" id="2137479"/>
    <lineage>
        <taxon>Bacteria</taxon>
        <taxon>Pseudomonadati</taxon>
        <taxon>Pseudomonadota</taxon>
        <taxon>Gammaproteobacteria</taxon>
        <taxon>Lysobacterales</taxon>
        <taxon>Lysobacteraceae</taxon>
        <taxon>Pseudoxanthomonas</taxon>
    </lineage>
</organism>
<dbReference type="Proteomes" id="UP000289784">
    <property type="component" value="Unassembled WGS sequence"/>
</dbReference>
<keyword evidence="3" id="KW-1003">Cell membrane</keyword>
<evidence type="ECO:0000256" key="4">
    <source>
        <dbReference type="ARBA" id="ARBA00022670"/>
    </source>
</evidence>
<keyword evidence="6" id="KW-0479">Metal-binding</keyword>
<keyword evidence="11 12" id="KW-0472">Membrane</keyword>
<evidence type="ECO:0000256" key="6">
    <source>
        <dbReference type="ARBA" id="ARBA00022723"/>
    </source>
</evidence>
<comment type="subcellular location">
    <subcellularLocation>
        <location evidence="2">Cell membrane</location>
        <topology evidence="2">Multi-pass membrane protein</topology>
    </subcellularLocation>
</comment>
<feature type="domain" description="Peptidase M48" evidence="13">
    <location>
        <begin position="103"/>
        <end position="335"/>
    </location>
</feature>
<feature type="transmembrane region" description="Helical" evidence="12">
    <location>
        <begin position="69"/>
        <end position="88"/>
    </location>
</feature>
<keyword evidence="4" id="KW-0645">Protease</keyword>
<proteinExistence type="predicted"/>
<evidence type="ECO:0000256" key="1">
    <source>
        <dbReference type="ARBA" id="ARBA00001947"/>
    </source>
</evidence>
<evidence type="ECO:0000313" key="15">
    <source>
        <dbReference type="Proteomes" id="UP000289784"/>
    </source>
</evidence>
<dbReference type="Gene3D" id="3.30.2010.10">
    <property type="entry name" value="Metalloproteases ('zincins'), catalytic domain"/>
    <property type="match status" value="1"/>
</dbReference>
<keyword evidence="10" id="KW-0482">Metalloprotease</keyword>
<dbReference type="GO" id="GO:0046872">
    <property type="term" value="F:metal ion binding"/>
    <property type="evidence" value="ECO:0007669"/>
    <property type="project" value="UniProtKB-KW"/>
</dbReference>
<accession>A0A4Q1JRC7</accession>
<dbReference type="OrthoDB" id="9789270at2"/>
<dbReference type="EMBL" id="SAWZ01000012">
    <property type="protein sequence ID" value="RXR00308.1"/>
    <property type="molecule type" value="Genomic_DNA"/>
</dbReference>
<evidence type="ECO:0000256" key="9">
    <source>
        <dbReference type="ARBA" id="ARBA00022989"/>
    </source>
</evidence>
<dbReference type="PANTHER" id="PTHR43221">
    <property type="entry name" value="PROTEASE HTPX"/>
    <property type="match status" value="1"/>
</dbReference>
<dbReference type="GO" id="GO:0004222">
    <property type="term" value="F:metalloendopeptidase activity"/>
    <property type="evidence" value="ECO:0007669"/>
    <property type="project" value="InterPro"/>
</dbReference>
<dbReference type="InterPro" id="IPR001915">
    <property type="entry name" value="Peptidase_M48"/>
</dbReference>
<dbReference type="GO" id="GO:0005886">
    <property type="term" value="C:plasma membrane"/>
    <property type="evidence" value="ECO:0007669"/>
    <property type="project" value="UniProtKB-SubCell"/>
</dbReference>
<keyword evidence="9 12" id="KW-1133">Transmembrane helix</keyword>
<name>A0A4Q1JRC7_9GAMM</name>
<evidence type="ECO:0000256" key="11">
    <source>
        <dbReference type="ARBA" id="ARBA00023136"/>
    </source>
</evidence>
<evidence type="ECO:0000256" key="3">
    <source>
        <dbReference type="ARBA" id="ARBA00022475"/>
    </source>
</evidence>
<dbReference type="GO" id="GO:0006508">
    <property type="term" value="P:proteolysis"/>
    <property type="evidence" value="ECO:0007669"/>
    <property type="project" value="UniProtKB-KW"/>
</dbReference>
<feature type="transmembrane region" description="Helical" evidence="12">
    <location>
        <begin position="29"/>
        <end position="57"/>
    </location>
</feature>
<evidence type="ECO:0000256" key="8">
    <source>
        <dbReference type="ARBA" id="ARBA00022833"/>
    </source>
</evidence>
<evidence type="ECO:0000256" key="12">
    <source>
        <dbReference type="SAM" id="Phobius"/>
    </source>
</evidence>
<protein>
    <recommendedName>
        <fullName evidence="13">Peptidase M48 domain-containing protein</fullName>
    </recommendedName>
</protein>
<evidence type="ECO:0000256" key="5">
    <source>
        <dbReference type="ARBA" id="ARBA00022692"/>
    </source>
</evidence>
<evidence type="ECO:0000259" key="13">
    <source>
        <dbReference type="Pfam" id="PF01435"/>
    </source>
</evidence>
<keyword evidence="5 12" id="KW-0812">Transmembrane</keyword>
<evidence type="ECO:0000256" key="10">
    <source>
        <dbReference type="ARBA" id="ARBA00023049"/>
    </source>
</evidence>
<keyword evidence="8" id="KW-0862">Zinc</keyword>
<dbReference type="AlphaFoldDB" id="A0A4Q1JRC7"/>
<evidence type="ECO:0000256" key="2">
    <source>
        <dbReference type="ARBA" id="ARBA00004651"/>
    </source>
</evidence>
<dbReference type="PANTHER" id="PTHR43221:SF1">
    <property type="entry name" value="PROTEASE HTPX"/>
    <property type="match status" value="1"/>
</dbReference>
<reference evidence="14 15" key="1">
    <citation type="submission" date="2019-01" db="EMBL/GenBank/DDBJ databases">
        <title>Pseudoxanthomonas composti sp. nov., isolated from compost.</title>
        <authorList>
            <person name="Yang G."/>
        </authorList>
    </citation>
    <scope>NUCLEOTIDE SEQUENCE [LARGE SCALE GENOMIC DNA]</scope>
    <source>
        <strain evidence="14 15">GSS15</strain>
    </source>
</reference>
<evidence type="ECO:0000313" key="14">
    <source>
        <dbReference type="EMBL" id="RXR00308.1"/>
    </source>
</evidence>
<dbReference type="CDD" id="cd07328">
    <property type="entry name" value="M48_Ste24p_like"/>
    <property type="match status" value="1"/>
</dbReference>
<keyword evidence="7" id="KW-0378">Hydrolase</keyword>
<dbReference type="InterPro" id="IPR050083">
    <property type="entry name" value="HtpX_protease"/>
</dbReference>
<comment type="cofactor">
    <cofactor evidence="1">
        <name>Zn(2+)</name>
        <dbReference type="ChEBI" id="CHEBI:29105"/>
    </cofactor>
</comment>
<evidence type="ECO:0000256" key="7">
    <source>
        <dbReference type="ARBA" id="ARBA00022801"/>
    </source>
</evidence>
<sequence>MQSVEARRALVERLQRRAVEAPVWYRIQLAALALLGFSVLAGSLIGAFGMSVGLIVALAALKPALLAHLFKLVLIPLIFGYSVLRALWVRIEPPDGYRLAPGEAPELQAEVERIRRAAGAPPLAGIVIDTELNAAAASVPRLLGLLGHRHFLVLGLPLMQALSCEQLAAVIAHEFGHLGGGHGRFGAWIYRVRLSWFRLLQALEARQAWASGMFQRFFGWYAPYFNAYSFVLARENELAADRIAARVSGGGQALADALARTCVLDGRLHQGFFPALDQAAEQQPQPPERLYRDIGAALRHAHTDDAQWLDRALDRDLGLEDTHPPLRIRLQALKAQPMPLDEPAQSAAERLLGPLLPRLEQVFSERWRAGVQEQWTARYQQRQAQRDRIAVLAQAERSPEQELEYLLLAGNFQPGDQDQLPELQAAVARAPQLLEGHLRLGASLLDRDDPAGEAHLRRAMALEAACTGAVLERLYGFHQARGEHQAAEQVQAEFLAWQDAQRELDAHRFRLSSDDSFLPHGLSDQALASLRHALASVGNVRRAWLVRKVLGAGAQGDHYLMLVQWRGLVFSRSRALQRLVDAIELPGSFQVLDSGDRRRYASALRRQAGMPVWTRGR</sequence>
<comment type="caution">
    <text evidence="14">The sequence shown here is derived from an EMBL/GenBank/DDBJ whole genome shotgun (WGS) entry which is preliminary data.</text>
</comment>
<keyword evidence="15" id="KW-1185">Reference proteome</keyword>
<gene>
    <name evidence="14" type="ORF">EPA99_17005</name>
</gene>